<evidence type="ECO:0000256" key="1">
    <source>
        <dbReference type="ARBA" id="ARBA00004141"/>
    </source>
</evidence>
<feature type="domain" description="Cytochrome C biogenesis protein transmembrane" evidence="7">
    <location>
        <begin position="10"/>
        <end position="226"/>
    </location>
</feature>
<keyword evidence="3 6" id="KW-0812">Transmembrane</keyword>
<evidence type="ECO:0000313" key="8">
    <source>
        <dbReference type="EMBL" id="PIE34097.1"/>
    </source>
</evidence>
<dbReference type="PANTHER" id="PTHR31272">
    <property type="entry name" value="CYTOCHROME C-TYPE BIOGENESIS PROTEIN HI_1454-RELATED"/>
    <property type="match status" value="1"/>
</dbReference>
<evidence type="ECO:0000256" key="6">
    <source>
        <dbReference type="SAM" id="Phobius"/>
    </source>
</evidence>
<feature type="transmembrane region" description="Helical" evidence="6">
    <location>
        <begin position="12"/>
        <end position="37"/>
    </location>
</feature>
<feature type="transmembrane region" description="Helical" evidence="6">
    <location>
        <begin position="92"/>
        <end position="113"/>
    </location>
</feature>
<protein>
    <submittedName>
        <fullName evidence="8">Cytochrome C biogenesis protein</fullName>
    </submittedName>
</protein>
<keyword evidence="4 6" id="KW-1133">Transmembrane helix</keyword>
<dbReference type="InterPro" id="IPR051790">
    <property type="entry name" value="Cytochrome_c-biogenesis_DsbD"/>
</dbReference>
<dbReference type="Pfam" id="PF02683">
    <property type="entry name" value="DsbD_TM"/>
    <property type="match status" value="1"/>
</dbReference>
<evidence type="ECO:0000256" key="3">
    <source>
        <dbReference type="ARBA" id="ARBA00022692"/>
    </source>
</evidence>
<feature type="transmembrane region" description="Helical" evidence="6">
    <location>
        <begin position="211"/>
        <end position="240"/>
    </location>
</feature>
<dbReference type="AlphaFoldDB" id="A0A2G6KEK5"/>
<evidence type="ECO:0000259" key="7">
    <source>
        <dbReference type="Pfam" id="PF02683"/>
    </source>
</evidence>
<evidence type="ECO:0000256" key="4">
    <source>
        <dbReference type="ARBA" id="ARBA00022989"/>
    </source>
</evidence>
<sequence>MIGIAEEISLVTAFFAGLLSFLSPCVLPLVPAYISFMSGVSVDELQRGSNQQHVRRKTLITSLAFIAGFTVIFVLLGASATAIGEYLFQKSYVISKIAGIIIILLGLHFLGLFKKTLSFLNYEKRFHVQNVQAGVVGAFVIGLAFAFGWTPCVGPILSPILLLAAGQDTVSKGIILLTVYSLGLGVPFLLTAMATQIFFQLLNKVKRYFHIIEAISGIFLILIGALIFTGRFTVIAGMLLEWFPWLEKLG</sequence>
<keyword evidence="5 6" id="KW-0472">Membrane</keyword>
<evidence type="ECO:0000256" key="2">
    <source>
        <dbReference type="ARBA" id="ARBA00006143"/>
    </source>
</evidence>
<reference evidence="8 9" key="1">
    <citation type="submission" date="2017-10" db="EMBL/GenBank/DDBJ databases">
        <title>Novel microbial diversity and functional potential in the marine mammal oral microbiome.</title>
        <authorList>
            <person name="Dudek N.K."/>
            <person name="Sun C.L."/>
            <person name="Burstein D."/>
            <person name="Kantor R.S."/>
            <person name="Aliaga Goltsman D.S."/>
            <person name="Bik E.M."/>
            <person name="Thomas B.C."/>
            <person name="Banfield J.F."/>
            <person name="Relman D.A."/>
        </authorList>
    </citation>
    <scope>NUCLEOTIDE SEQUENCE [LARGE SCALE GENOMIC DNA]</scope>
    <source>
        <strain evidence="8">DOLJORAL78_47_16</strain>
    </source>
</reference>
<gene>
    <name evidence="8" type="ORF">CSA56_09140</name>
</gene>
<organism evidence="8 9">
    <name type="scientific">candidate division KSB3 bacterium</name>
    <dbReference type="NCBI Taxonomy" id="2044937"/>
    <lineage>
        <taxon>Bacteria</taxon>
        <taxon>candidate division KSB3</taxon>
    </lineage>
</organism>
<name>A0A2G6KEK5_9BACT</name>
<comment type="subcellular location">
    <subcellularLocation>
        <location evidence="1">Membrane</location>
        <topology evidence="1">Multi-pass membrane protein</topology>
    </subcellularLocation>
</comment>
<feature type="transmembrane region" description="Helical" evidence="6">
    <location>
        <begin position="134"/>
        <end position="162"/>
    </location>
</feature>
<dbReference type="GO" id="GO:0017004">
    <property type="term" value="P:cytochrome complex assembly"/>
    <property type="evidence" value="ECO:0007669"/>
    <property type="project" value="InterPro"/>
</dbReference>
<comment type="similarity">
    <text evidence="2">Belongs to the DsbD family.</text>
</comment>
<comment type="caution">
    <text evidence="8">The sequence shown here is derived from an EMBL/GenBank/DDBJ whole genome shotgun (WGS) entry which is preliminary data.</text>
</comment>
<dbReference type="PANTHER" id="PTHR31272:SF4">
    <property type="entry name" value="CYTOCHROME C-TYPE BIOGENESIS PROTEIN HI_1454-RELATED"/>
    <property type="match status" value="1"/>
</dbReference>
<accession>A0A2G6KEK5</accession>
<feature type="transmembrane region" description="Helical" evidence="6">
    <location>
        <begin position="58"/>
        <end position="80"/>
    </location>
</feature>
<dbReference type="InterPro" id="IPR003834">
    <property type="entry name" value="Cyt_c_assmbl_TM_dom"/>
</dbReference>
<feature type="transmembrane region" description="Helical" evidence="6">
    <location>
        <begin position="174"/>
        <end position="199"/>
    </location>
</feature>
<dbReference type="GO" id="GO:0016020">
    <property type="term" value="C:membrane"/>
    <property type="evidence" value="ECO:0007669"/>
    <property type="project" value="UniProtKB-SubCell"/>
</dbReference>
<evidence type="ECO:0000313" key="9">
    <source>
        <dbReference type="Proteomes" id="UP000230821"/>
    </source>
</evidence>
<proteinExistence type="inferred from homology"/>
<dbReference type="Proteomes" id="UP000230821">
    <property type="component" value="Unassembled WGS sequence"/>
</dbReference>
<evidence type="ECO:0000256" key="5">
    <source>
        <dbReference type="ARBA" id="ARBA00023136"/>
    </source>
</evidence>
<dbReference type="EMBL" id="PDSK01000092">
    <property type="protein sequence ID" value="PIE34097.1"/>
    <property type="molecule type" value="Genomic_DNA"/>
</dbReference>